<keyword evidence="5" id="KW-1185">Reference proteome</keyword>
<dbReference type="SUPFAM" id="SSF52540">
    <property type="entry name" value="P-loop containing nucleoside triphosphate hydrolases"/>
    <property type="match status" value="1"/>
</dbReference>
<keyword evidence="1" id="KW-0547">Nucleotide-binding</keyword>
<keyword evidence="2 4" id="KW-0067">ATP-binding</keyword>
<proteinExistence type="predicted"/>
<organism evidence="4 5">
    <name type="scientific">Yoonia algicola</name>
    <dbReference type="NCBI Taxonomy" id="3137368"/>
    <lineage>
        <taxon>Bacteria</taxon>
        <taxon>Pseudomonadati</taxon>
        <taxon>Pseudomonadota</taxon>
        <taxon>Alphaproteobacteria</taxon>
        <taxon>Rhodobacterales</taxon>
        <taxon>Paracoccaceae</taxon>
        <taxon>Yoonia</taxon>
    </lineage>
</organism>
<dbReference type="InterPro" id="IPR017871">
    <property type="entry name" value="ABC_transporter-like_CS"/>
</dbReference>
<accession>A0AAN0M9G4</accession>
<dbReference type="Pfam" id="PF00005">
    <property type="entry name" value="ABC_tran"/>
    <property type="match status" value="1"/>
</dbReference>
<dbReference type="InterPro" id="IPR003439">
    <property type="entry name" value="ABC_transporter-like_ATP-bd"/>
</dbReference>
<reference evidence="4 5" key="1">
    <citation type="submission" date="2024-04" db="EMBL/GenBank/DDBJ databases">
        <title>Phylogenomic analyses of a clade within the roseobacter group suggest taxonomic reassignments of species of the genera Aestuariivita, Citreicella, Loktanella, Nautella, Pelagibaca, Ruegeria, Thalassobius, Thiobacimonas and Tropicibacter, and the proposal o.</title>
        <authorList>
            <person name="Jeon C.O."/>
        </authorList>
    </citation>
    <scope>NUCLEOTIDE SEQUENCE [LARGE SCALE GENOMIC DNA]</scope>
    <source>
        <strain evidence="4 5">G8-12</strain>
    </source>
</reference>
<dbReference type="InterPro" id="IPR015854">
    <property type="entry name" value="ABC_transpr_LolD-like"/>
</dbReference>
<name>A0AAN0M9G4_9RHOB</name>
<dbReference type="PANTHER" id="PTHR24220:SF659">
    <property type="entry name" value="TRANSPORTER, PUTATIVE-RELATED"/>
    <property type="match status" value="1"/>
</dbReference>
<evidence type="ECO:0000313" key="4">
    <source>
        <dbReference type="EMBL" id="WZU64001.1"/>
    </source>
</evidence>
<dbReference type="EMBL" id="CP151762">
    <property type="protein sequence ID" value="WZU64001.1"/>
    <property type="molecule type" value="Genomic_DNA"/>
</dbReference>
<feature type="domain" description="ABC transporter" evidence="3">
    <location>
        <begin position="10"/>
        <end position="235"/>
    </location>
</feature>
<protein>
    <submittedName>
        <fullName evidence="4">ATP-binding cassette domain-containing protein</fullName>
    </submittedName>
</protein>
<dbReference type="SMART" id="SM00382">
    <property type="entry name" value="AAA"/>
    <property type="match status" value="1"/>
</dbReference>
<dbReference type="InterPro" id="IPR027417">
    <property type="entry name" value="P-loop_NTPase"/>
</dbReference>
<dbReference type="RefSeq" id="WP_342070371.1">
    <property type="nucleotide sequence ID" value="NZ_CP151762.1"/>
</dbReference>
<dbReference type="InterPro" id="IPR003593">
    <property type="entry name" value="AAA+_ATPase"/>
</dbReference>
<evidence type="ECO:0000259" key="3">
    <source>
        <dbReference type="PROSITE" id="PS50893"/>
    </source>
</evidence>
<dbReference type="PROSITE" id="PS50893">
    <property type="entry name" value="ABC_TRANSPORTER_2"/>
    <property type="match status" value="1"/>
</dbReference>
<dbReference type="PROSITE" id="PS00211">
    <property type="entry name" value="ABC_TRANSPORTER_1"/>
    <property type="match status" value="1"/>
</dbReference>
<dbReference type="GO" id="GO:0022857">
    <property type="term" value="F:transmembrane transporter activity"/>
    <property type="evidence" value="ECO:0007669"/>
    <property type="project" value="TreeGrafter"/>
</dbReference>
<dbReference type="PANTHER" id="PTHR24220">
    <property type="entry name" value="IMPORT ATP-BINDING PROTEIN"/>
    <property type="match status" value="1"/>
</dbReference>
<gene>
    <name evidence="4" type="ORF">AABB28_01405</name>
</gene>
<dbReference type="Gene3D" id="3.40.50.300">
    <property type="entry name" value="P-loop containing nucleotide triphosphate hydrolases"/>
    <property type="match status" value="1"/>
</dbReference>
<dbReference type="GO" id="GO:0005886">
    <property type="term" value="C:plasma membrane"/>
    <property type="evidence" value="ECO:0007669"/>
    <property type="project" value="TreeGrafter"/>
</dbReference>
<evidence type="ECO:0000256" key="1">
    <source>
        <dbReference type="ARBA" id="ARBA00022741"/>
    </source>
</evidence>
<dbReference type="Proteomes" id="UP001451782">
    <property type="component" value="Chromosome"/>
</dbReference>
<dbReference type="KEGG" id="yag:AABB28_01405"/>
<evidence type="ECO:0000256" key="2">
    <source>
        <dbReference type="ARBA" id="ARBA00022840"/>
    </source>
</evidence>
<dbReference type="GO" id="GO:0016887">
    <property type="term" value="F:ATP hydrolysis activity"/>
    <property type="evidence" value="ECO:0007669"/>
    <property type="project" value="InterPro"/>
</dbReference>
<dbReference type="AlphaFoldDB" id="A0AAN0M9G4"/>
<evidence type="ECO:0000313" key="5">
    <source>
        <dbReference type="Proteomes" id="UP001451782"/>
    </source>
</evidence>
<dbReference type="GO" id="GO:0005524">
    <property type="term" value="F:ATP binding"/>
    <property type="evidence" value="ECO:0007669"/>
    <property type="project" value="UniProtKB-KW"/>
</dbReference>
<sequence>MMLDIQPTALTKETVLFAQSLGLRLSAEFGVMIDELALQAGEVLVLDAPSGAGKSTVLGLVCGAIAADPSLGAATLTIDGAQISAASPRPDTLGFVLQTSALVPYLNIAENIRLPCAVSRLTPDVEWYDYLIRSLGLTDLEHRLPREISVGQRQRAGLARAFLARPKVLLLDEPVSALDPANVDQVEALIALLATDFDAAILLASHQAARGAFAHSRRATHRLERHGGTTFSAFGMVDEA</sequence>